<dbReference type="GO" id="GO:0016559">
    <property type="term" value="P:peroxisome fission"/>
    <property type="evidence" value="ECO:0007669"/>
    <property type="project" value="InterPro"/>
</dbReference>
<dbReference type="PANTHER" id="PTHR12652">
    <property type="entry name" value="PEROXISOMAL BIOGENESIS FACTOR 11"/>
    <property type="match status" value="1"/>
</dbReference>
<dbReference type="InterPro" id="IPR008733">
    <property type="entry name" value="PEX11"/>
</dbReference>
<comment type="caution">
    <text evidence="6">The sequence shown here is derived from an EMBL/GenBank/DDBJ whole genome shotgun (WGS) entry which is preliminary data.</text>
</comment>
<dbReference type="Pfam" id="PF05648">
    <property type="entry name" value="PEX11"/>
    <property type="match status" value="1"/>
</dbReference>
<keyword evidence="7" id="KW-1185">Reference proteome</keyword>
<gene>
    <name evidence="6" type="ORF">NP233_g1268</name>
</gene>
<proteinExistence type="predicted"/>
<dbReference type="EMBL" id="JANIEX010000045">
    <property type="protein sequence ID" value="KAJ3575166.1"/>
    <property type="molecule type" value="Genomic_DNA"/>
</dbReference>
<dbReference type="Proteomes" id="UP001213000">
    <property type="component" value="Unassembled WGS sequence"/>
</dbReference>
<keyword evidence="3" id="KW-0576">Peroxisome</keyword>
<accession>A0AAD5W0M3</accession>
<evidence type="ECO:0000256" key="5">
    <source>
        <dbReference type="SAM" id="MobiDB-lite"/>
    </source>
</evidence>
<organism evidence="6 7">
    <name type="scientific">Leucocoprinus birnbaumii</name>
    <dbReference type="NCBI Taxonomy" id="56174"/>
    <lineage>
        <taxon>Eukaryota</taxon>
        <taxon>Fungi</taxon>
        <taxon>Dikarya</taxon>
        <taxon>Basidiomycota</taxon>
        <taxon>Agaricomycotina</taxon>
        <taxon>Agaricomycetes</taxon>
        <taxon>Agaricomycetidae</taxon>
        <taxon>Agaricales</taxon>
        <taxon>Agaricineae</taxon>
        <taxon>Agaricaceae</taxon>
        <taxon>Leucocoprinus</taxon>
    </lineage>
</organism>
<sequence>MRLDFQHTLLHSLSYLPIPGFYTVILVFDALNDSESNFGGLGDAAAERGGGGERRPVGERVYEDMESARDIIKEQNAKQDRDHLPHSSGSSHHSNGDSQYYSAEFDTSASFTMNPLSSHPPRTPRTSIIANNNTAHFGTNAYDEKEVDVTDAVEESEIDEEEDRVKVAESRVRQEDVWREMFLTSYGRDKAFKIIQYSIRVYLLFHGRIATSRLWRRSQQSPIGLELVKRLTLTASGLSMTRKTLLLFNWLQPLTEIMSQQSVPFSAEQSTVKKDSRPFLQMLMYAPPPVLLELVNAIADDLATWSKLGLFGKKFGERAGRIADWCWFISTLVGLAQNAFERQVIKSQEHEGDRYGYCERADFADFMMVVEGRMYKESMTGATSKSQPKATKIDEKELARLQKQDYWLQISRAKLVMDLIFVSYELFHIKRAQDTVKAFTGLSSAILSSAKAYNRHKSSLLKAALSG</sequence>
<comment type="subcellular location">
    <subcellularLocation>
        <location evidence="4">Peroxisome membrane</location>
    </subcellularLocation>
</comment>
<evidence type="ECO:0000256" key="2">
    <source>
        <dbReference type="ARBA" id="ARBA00023136"/>
    </source>
</evidence>
<evidence type="ECO:0000256" key="4">
    <source>
        <dbReference type="ARBA" id="ARBA00046271"/>
    </source>
</evidence>
<dbReference type="GO" id="GO:0005778">
    <property type="term" value="C:peroxisomal membrane"/>
    <property type="evidence" value="ECO:0007669"/>
    <property type="project" value="UniProtKB-SubCell"/>
</dbReference>
<evidence type="ECO:0000256" key="1">
    <source>
        <dbReference type="ARBA" id="ARBA00022593"/>
    </source>
</evidence>
<feature type="compositionally biased region" description="Basic and acidic residues" evidence="5">
    <location>
        <begin position="76"/>
        <end position="85"/>
    </location>
</feature>
<reference evidence="6" key="1">
    <citation type="submission" date="2022-07" db="EMBL/GenBank/DDBJ databases">
        <title>Genome Sequence of Leucocoprinus birnbaumii.</title>
        <authorList>
            <person name="Buettner E."/>
        </authorList>
    </citation>
    <scope>NUCLEOTIDE SEQUENCE</scope>
    <source>
        <strain evidence="6">VT141</strain>
    </source>
</reference>
<keyword evidence="2" id="KW-0472">Membrane</keyword>
<keyword evidence="1" id="KW-0962">Peroxisome biogenesis</keyword>
<name>A0AAD5W0M3_9AGAR</name>
<evidence type="ECO:0000256" key="3">
    <source>
        <dbReference type="ARBA" id="ARBA00023140"/>
    </source>
</evidence>
<feature type="region of interest" description="Disordered" evidence="5">
    <location>
        <begin position="76"/>
        <end position="99"/>
    </location>
</feature>
<dbReference type="PANTHER" id="PTHR12652:SF19">
    <property type="entry name" value="PEROXISOMAL BIOGENESIS FACTOR 11"/>
    <property type="match status" value="1"/>
</dbReference>
<evidence type="ECO:0000313" key="7">
    <source>
        <dbReference type="Proteomes" id="UP001213000"/>
    </source>
</evidence>
<protein>
    <submittedName>
        <fullName evidence="6">Uncharacterized protein</fullName>
    </submittedName>
</protein>
<dbReference type="AlphaFoldDB" id="A0AAD5W0M3"/>
<evidence type="ECO:0000313" key="6">
    <source>
        <dbReference type="EMBL" id="KAJ3575166.1"/>
    </source>
</evidence>